<sequence>MGQLREWMENRKKGVRVSVKRDEEGEWTYTGGKGGIVTNYVIENEETRRKVEKMKMENWEDSNHQPIT</sequence>
<dbReference type="AlphaFoldDB" id="E9J1E6"/>
<proteinExistence type="predicted"/>
<gene>
    <name evidence="1" type="ORF">SINV_01799</name>
</gene>
<name>E9J1E6_SOLIN</name>
<protein>
    <submittedName>
        <fullName evidence="1">Uncharacterized protein</fullName>
    </submittedName>
</protein>
<feature type="non-terminal residue" evidence="1">
    <location>
        <position position="68"/>
    </location>
</feature>
<reference evidence="1" key="1">
    <citation type="journal article" date="2011" name="Proc. Natl. Acad. Sci. U.S.A.">
        <title>The genome of the fire ant Solenopsis invicta.</title>
        <authorList>
            <person name="Wurm Y."/>
            <person name="Wang J."/>
            <person name="Riba-Grognuz O."/>
            <person name="Corona M."/>
            <person name="Nygaard S."/>
            <person name="Hunt B.G."/>
            <person name="Ingram K.K."/>
            <person name="Falquet L."/>
            <person name="Nipitwattanaphon M."/>
            <person name="Gotzek D."/>
            <person name="Dijkstra M.B."/>
            <person name="Oettler J."/>
            <person name="Comtesse F."/>
            <person name="Shih C.J."/>
            <person name="Wu W.J."/>
            <person name="Yang C.C."/>
            <person name="Thomas J."/>
            <person name="Beaudoing E."/>
            <person name="Pradervand S."/>
            <person name="Flegel V."/>
            <person name="Cook E.D."/>
            <person name="Fabbretti R."/>
            <person name="Stockinger H."/>
            <person name="Long L."/>
            <person name="Farmerie W.G."/>
            <person name="Oakey J."/>
            <person name="Boomsma J.J."/>
            <person name="Pamilo P."/>
            <person name="Yi S.V."/>
            <person name="Heinze J."/>
            <person name="Goodisman M.A."/>
            <person name="Farinelli L."/>
            <person name="Harshman K."/>
            <person name="Hulo N."/>
            <person name="Cerutti L."/>
            <person name="Xenarios I."/>
            <person name="Shoemaker D."/>
            <person name="Keller L."/>
        </authorList>
    </citation>
    <scope>NUCLEOTIDE SEQUENCE [LARGE SCALE GENOMIC DNA]</scope>
</reference>
<evidence type="ECO:0000313" key="1">
    <source>
        <dbReference type="EMBL" id="EFZ13352.1"/>
    </source>
</evidence>
<organism>
    <name type="scientific">Solenopsis invicta</name>
    <name type="common">Red imported fire ant</name>
    <name type="synonym">Solenopsis wagneri</name>
    <dbReference type="NCBI Taxonomy" id="13686"/>
    <lineage>
        <taxon>Eukaryota</taxon>
        <taxon>Metazoa</taxon>
        <taxon>Ecdysozoa</taxon>
        <taxon>Arthropoda</taxon>
        <taxon>Hexapoda</taxon>
        <taxon>Insecta</taxon>
        <taxon>Pterygota</taxon>
        <taxon>Neoptera</taxon>
        <taxon>Endopterygota</taxon>
        <taxon>Hymenoptera</taxon>
        <taxon>Apocrita</taxon>
        <taxon>Aculeata</taxon>
        <taxon>Formicoidea</taxon>
        <taxon>Formicidae</taxon>
        <taxon>Myrmicinae</taxon>
        <taxon>Solenopsis</taxon>
    </lineage>
</organism>
<dbReference type="EMBL" id="GL767640">
    <property type="protein sequence ID" value="EFZ13352.1"/>
    <property type="molecule type" value="Genomic_DNA"/>
</dbReference>
<dbReference type="HOGENOM" id="CLU_2801414_0_0_1"/>
<accession>E9J1E6</accession>